<feature type="transmembrane region" description="Helical" evidence="7">
    <location>
        <begin position="102"/>
        <end position="123"/>
    </location>
</feature>
<dbReference type="GO" id="GO:0016491">
    <property type="term" value="F:oxidoreductase activity"/>
    <property type="evidence" value="ECO:0007669"/>
    <property type="project" value="InterPro"/>
</dbReference>
<feature type="domain" description="TRASH" evidence="8">
    <location>
        <begin position="342"/>
        <end position="380"/>
    </location>
</feature>
<comment type="subcellular location">
    <subcellularLocation>
        <location evidence="1">Cell membrane</location>
        <topology evidence="1">Multi-pass membrane protein</topology>
    </subcellularLocation>
</comment>
<feature type="transmembrane region" description="Helical" evidence="7">
    <location>
        <begin position="203"/>
        <end position="228"/>
    </location>
</feature>
<proteinExistence type="inferred from homology"/>
<evidence type="ECO:0000256" key="3">
    <source>
        <dbReference type="ARBA" id="ARBA00022475"/>
    </source>
</evidence>
<keyword evidence="6 7" id="KW-0472">Membrane</keyword>
<dbReference type="PANTHER" id="PTHR42775:SF1">
    <property type="entry name" value="PERMEASE RV2963-RELATED"/>
    <property type="match status" value="1"/>
</dbReference>
<dbReference type="GO" id="GO:0005886">
    <property type="term" value="C:plasma membrane"/>
    <property type="evidence" value="ECO:0007669"/>
    <property type="project" value="UniProtKB-SubCell"/>
</dbReference>
<dbReference type="Gene3D" id="1.10.620.20">
    <property type="entry name" value="Ribonucleotide Reductase, subunit A"/>
    <property type="match status" value="1"/>
</dbReference>
<evidence type="ECO:0000256" key="4">
    <source>
        <dbReference type="ARBA" id="ARBA00022692"/>
    </source>
</evidence>
<sequence>MFFHTFWALVIGFTLSGAVQAFVSRKTMKEQLGDDSLKSISKASFFGVVSSSCSYSASALAKSLFSKGANFTASMVFMFASTNLVIELGLVLWILMGWQFAVAEFIGGAIMILLLKILIPRLIPANLIMESRESIEMSNPTDSSRKASWHDAAGYTIGDFKMLRVELIIGFIVAGLAAKLVPTSFWNALFISGNGLVSSIENAIIGPFIAFISFVCSVGNVPLAAALWHGGITFGGTIAFIFADLISLPLVLIYRKYYGTKLAIRLTLVFWLVMSISGFITELIFIALDQIPEASHKMAHSNEIGLNYTTVLNVFALLLIIWVYWMYRNREVEGTNQEFAKDWVCGMQVRISDAPASYELNGKMYYFCMPGCKASFAENPGKFVLLDM</sequence>
<comment type="similarity">
    <text evidence="2">Belongs to the UPF0718 family.</text>
</comment>
<feature type="transmembrane region" description="Helical" evidence="7">
    <location>
        <begin position="167"/>
        <end position="191"/>
    </location>
</feature>
<protein>
    <submittedName>
        <fullName evidence="9">Unannotated protein</fullName>
    </submittedName>
</protein>
<accession>A0A6J6H7N4</accession>
<reference evidence="9" key="1">
    <citation type="submission" date="2020-05" db="EMBL/GenBank/DDBJ databases">
        <authorList>
            <person name="Chiriac C."/>
            <person name="Salcher M."/>
            <person name="Ghai R."/>
            <person name="Kavagutti S V."/>
        </authorList>
    </citation>
    <scope>NUCLEOTIDE SEQUENCE</scope>
</reference>
<name>A0A6J6H7N4_9ZZZZ</name>
<evidence type="ECO:0000256" key="2">
    <source>
        <dbReference type="ARBA" id="ARBA00006386"/>
    </source>
</evidence>
<keyword evidence="3" id="KW-1003">Cell membrane</keyword>
<dbReference type="InterPro" id="IPR011017">
    <property type="entry name" value="TRASH_dom"/>
</dbReference>
<dbReference type="InterPro" id="IPR012348">
    <property type="entry name" value="RNR-like"/>
</dbReference>
<dbReference type="Pfam" id="PF03773">
    <property type="entry name" value="ArsP_1"/>
    <property type="match status" value="1"/>
</dbReference>
<evidence type="ECO:0000259" key="8">
    <source>
        <dbReference type="SMART" id="SM00746"/>
    </source>
</evidence>
<feature type="transmembrane region" description="Helical" evidence="7">
    <location>
        <begin position="6"/>
        <end position="23"/>
    </location>
</feature>
<evidence type="ECO:0000256" key="7">
    <source>
        <dbReference type="SAM" id="Phobius"/>
    </source>
</evidence>
<evidence type="ECO:0000256" key="1">
    <source>
        <dbReference type="ARBA" id="ARBA00004651"/>
    </source>
</evidence>
<dbReference type="SMART" id="SM00746">
    <property type="entry name" value="TRASH"/>
    <property type="match status" value="1"/>
</dbReference>
<dbReference type="PANTHER" id="PTHR42775">
    <property type="entry name" value="PERMEASE RV2963-RELATED"/>
    <property type="match status" value="1"/>
</dbReference>
<evidence type="ECO:0000313" key="9">
    <source>
        <dbReference type="EMBL" id="CAB4607779.1"/>
    </source>
</evidence>
<dbReference type="InterPro" id="IPR007029">
    <property type="entry name" value="YHS_dom"/>
</dbReference>
<dbReference type="InterPro" id="IPR009078">
    <property type="entry name" value="Ferritin-like_SF"/>
</dbReference>
<feature type="transmembrane region" description="Helical" evidence="7">
    <location>
        <begin position="266"/>
        <end position="288"/>
    </location>
</feature>
<dbReference type="Pfam" id="PF04945">
    <property type="entry name" value="YHS"/>
    <property type="match status" value="1"/>
</dbReference>
<dbReference type="SUPFAM" id="SSF47240">
    <property type="entry name" value="Ferritin-like"/>
    <property type="match status" value="1"/>
</dbReference>
<evidence type="ECO:0000256" key="5">
    <source>
        <dbReference type="ARBA" id="ARBA00022989"/>
    </source>
</evidence>
<feature type="transmembrane region" description="Helical" evidence="7">
    <location>
        <begin position="234"/>
        <end position="254"/>
    </location>
</feature>
<organism evidence="9">
    <name type="scientific">freshwater metagenome</name>
    <dbReference type="NCBI Taxonomy" id="449393"/>
    <lineage>
        <taxon>unclassified sequences</taxon>
        <taxon>metagenomes</taxon>
        <taxon>ecological metagenomes</taxon>
    </lineage>
</organism>
<evidence type="ECO:0000256" key="6">
    <source>
        <dbReference type="ARBA" id="ARBA00023136"/>
    </source>
</evidence>
<feature type="transmembrane region" description="Helical" evidence="7">
    <location>
        <begin position="71"/>
        <end position="95"/>
    </location>
</feature>
<keyword evidence="5 7" id="KW-1133">Transmembrane helix</keyword>
<gene>
    <name evidence="9" type="ORF">UFOPK1842_00596</name>
</gene>
<dbReference type="AlphaFoldDB" id="A0A6J6H7N4"/>
<keyword evidence="4 7" id="KW-0812">Transmembrane</keyword>
<dbReference type="InterPro" id="IPR053166">
    <property type="entry name" value="UPF0718_permease"/>
</dbReference>
<dbReference type="EMBL" id="CAEZUQ010000058">
    <property type="protein sequence ID" value="CAB4607779.1"/>
    <property type="molecule type" value="Genomic_DNA"/>
</dbReference>
<feature type="transmembrane region" description="Helical" evidence="7">
    <location>
        <begin position="308"/>
        <end position="327"/>
    </location>
</feature>
<dbReference type="InterPro" id="IPR005524">
    <property type="entry name" value="DUF318"/>
</dbReference>